<feature type="non-terminal residue" evidence="1">
    <location>
        <position position="129"/>
    </location>
</feature>
<evidence type="ECO:0000313" key="1">
    <source>
        <dbReference type="EMBL" id="CAE8597298.1"/>
    </source>
</evidence>
<dbReference type="PANTHER" id="PTHR21228">
    <property type="entry name" value="FAST LEU-RICH DOMAIN-CONTAINING"/>
    <property type="match status" value="1"/>
</dbReference>
<dbReference type="OrthoDB" id="385235at2759"/>
<dbReference type="GO" id="GO:0003723">
    <property type="term" value="F:RNA binding"/>
    <property type="evidence" value="ECO:0007669"/>
    <property type="project" value="TreeGrafter"/>
</dbReference>
<dbReference type="AlphaFoldDB" id="A0A813EAC1"/>
<dbReference type="GO" id="GO:0000963">
    <property type="term" value="P:mitochondrial RNA processing"/>
    <property type="evidence" value="ECO:0007669"/>
    <property type="project" value="TreeGrafter"/>
</dbReference>
<evidence type="ECO:0000313" key="2">
    <source>
        <dbReference type="Proteomes" id="UP000654075"/>
    </source>
</evidence>
<dbReference type="GO" id="GO:0005759">
    <property type="term" value="C:mitochondrial matrix"/>
    <property type="evidence" value="ECO:0007669"/>
    <property type="project" value="TreeGrafter"/>
</dbReference>
<keyword evidence="2" id="KW-1185">Reference proteome</keyword>
<dbReference type="PANTHER" id="PTHR21228:SF40">
    <property type="entry name" value="LD45607P"/>
    <property type="match status" value="1"/>
</dbReference>
<proteinExistence type="predicted"/>
<dbReference type="GO" id="GO:0035770">
    <property type="term" value="C:ribonucleoprotein granule"/>
    <property type="evidence" value="ECO:0007669"/>
    <property type="project" value="TreeGrafter"/>
</dbReference>
<comment type="caution">
    <text evidence="1">The sequence shown here is derived from an EMBL/GenBank/DDBJ whole genome shotgun (WGS) entry which is preliminary data.</text>
</comment>
<sequence length="129" mass="14252">MDMAVEALIAQEVALHTGDFSPQGLANVGWAFATVGLRHQRLMDAISKALQDGGASNWTQQNMANIMWAFAKLLVQPSRESVEAIAWDVVMTVRAWSALNLANMTWAFAKLTVRHTDFFDAVEGECLQK</sequence>
<reference evidence="1" key="1">
    <citation type="submission" date="2021-02" db="EMBL/GenBank/DDBJ databases">
        <authorList>
            <person name="Dougan E. K."/>
            <person name="Rhodes N."/>
            <person name="Thang M."/>
            <person name="Chan C."/>
        </authorList>
    </citation>
    <scope>NUCLEOTIDE SEQUENCE</scope>
</reference>
<organism evidence="1 2">
    <name type="scientific">Polarella glacialis</name>
    <name type="common">Dinoflagellate</name>
    <dbReference type="NCBI Taxonomy" id="89957"/>
    <lineage>
        <taxon>Eukaryota</taxon>
        <taxon>Sar</taxon>
        <taxon>Alveolata</taxon>
        <taxon>Dinophyceae</taxon>
        <taxon>Suessiales</taxon>
        <taxon>Suessiaceae</taxon>
        <taxon>Polarella</taxon>
    </lineage>
</organism>
<gene>
    <name evidence="1" type="ORF">PGLA1383_LOCUS15746</name>
</gene>
<dbReference type="GO" id="GO:0044528">
    <property type="term" value="P:regulation of mitochondrial mRNA stability"/>
    <property type="evidence" value="ECO:0007669"/>
    <property type="project" value="TreeGrafter"/>
</dbReference>
<accession>A0A813EAC1</accession>
<evidence type="ECO:0008006" key="3">
    <source>
        <dbReference type="Google" id="ProtNLM"/>
    </source>
</evidence>
<name>A0A813EAC1_POLGL</name>
<dbReference type="Proteomes" id="UP000654075">
    <property type="component" value="Unassembled WGS sequence"/>
</dbReference>
<dbReference type="InterPro" id="IPR050870">
    <property type="entry name" value="FAST_kinase"/>
</dbReference>
<dbReference type="EMBL" id="CAJNNV010009354">
    <property type="protein sequence ID" value="CAE8597298.1"/>
    <property type="molecule type" value="Genomic_DNA"/>
</dbReference>
<protein>
    <recommendedName>
        <fullName evidence="3">FAST kinase leucine-rich domain-containing protein</fullName>
    </recommendedName>
</protein>